<evidence type="ECO:0000313" key="2">
    <source>
        <dbReference type="Proteomes" id="UP000597444"/>
    </source>
</evidence>
<dbReference type="Proteomes" id="UP000597444">
    <property type="component" value="Unassembled WGS sequence"/>
</dbReference>
<proteinExistence type="predicted"/>
<comment type="caution">
    <text evidence="1">The sequence shown here is derived from an EMBL/GenBank/DDBJ whole genome shotgun (WGS) entry which is preliminary data.</text>
</comment>
<keyword evidence="2" id="KW-1185">Reference proteome</keyword>
<protein>
    <submittedName>
        <fullName evidence="1">Uncharacterized protein</fullName>
    </submittedName>
</protein>
<reference evidence="1" key="1">
    <citation type="submission" date="2020-10" db="EMBL/GenBank/DDBJ databases">
        <title>Taxonomic study of unclassified bacteria belonging to the class Ktedonobacteria.</title>
        <authorList>
            <person name="Yabe S."/>
            <person name="Wang C.M."/>
            <person name="Zheng Y."/>
            <person name="Sakai Y."/>
            <person name="Cavaletti L."/>
            <person name="Monciardini P."/>
            <person name="Donadio S."/>
        </authorList>
    </citation>
    <scope>NUCLEOTIDE SEQUENCE</scope>
    <source>
        <strain evidence="1">ID150040</strain>
    </source>
</reference>
<gene>
    <name evidence="1" type="ORF">KSF_106930</name>
</gene>
<organism evidence="1 2">
    <name type="scientific">Reticulibacter mediterranei</name>
    <dbReference type="NCBI Taxonomy" id="2778369"/>
    <lineage>
        <taxon>Bacteria</taxon>
        <taxon>Bacillati</taxon>
        <taxon>Chloroflexota</taxon>
        <taxon>Ktedonobacteria</taxon>
        <taxon>Ktedonobacterales</taxon>
        <taxon>Reticulibacteraceae</taxon>
        <taxon>Reticulibacter</taxon>
    </lineage>
</organism>
<name>A0A8J3N9J0_9CHLR</name>
<evidence type="ECO:0000313" key="1">
    <source>
        <dbReference type="EMBL" id="GHP00646.1"/>
    </source>
</evidence>
<sequence>MKAARSVRRGPDEKGVAKPPRRLATRLLGRFPRQTMPVFREIIHEVVPFVGREGVKQIHIWGCLFAPALGELLWLCDQYGIKLSTDSVYPSLRPVLGRWGYASWADKTYKYRRPPTGPELGRHRKIHCWLVRRWLEHFREREPHHYRWRAIRRQASLFFDHEETPALSMLLRKEPYANGCYVPVRANSLAPVDSA</sequence>
<dbReference type="AlphaFoldDB" id="A0A8J3N9J0"/>
<dbReference type="EMBL" id="BNJK01000003">
    <property type="protein sequence ID" value="GHP00646.1"/>
    <property type="molecule type" value="Genomic_DNA"/>
</dbReference>
<accession>A0A8J3N9J0</accession>